<dbReference type="EnsemblMetazoa" id="MESCA007638-RA">
    <property type="protein sequence ID" value="MESCA007638-PA"/>
    <property type="gene ID" value="MESCA007638"/>
</dbReference>
<dbReference type="HOGENOM" id="CLU_1121199_0_0_1"/>
<evidence type="ECO:0000313" key="3">
    <source>
        <dbReference type="EnsemblMetazoa" id="MESCA007638-PA"/>
    </source>
</evidence>
<dbReference type="InterPro" id="IPR008449">
    <property type="entry name" value="Chorion_S36/S28"/>
</dbReference>
<keyword evidence="2" id="KW-0732">Signal</keyword>
<name>T1GV55_MEGSC</name>
<keyword evidence="4" id="KW-1185">Reference proteome</keyword>
<accession>T1GV55</accession>
<dbReference type="Pfam" id="PF05387">
    <property type="entry name" value="Chorion_3"/>
    <property type="match status" value="1"/>
</dbReference>
<dbReference type="PROSITE" id="PS51257">
    <property type="entry name" value="PROKAR_LIPOPROTEIN"/>
    <property type="match status" value="1"/>
</dbReference>
<feature type="region of interest" description="Disordered" evidence="1">
    <location>
        <begin position="102"/>
        <end position="121"/>
    </location>
</feature>
<feature type="signal peptide" evidence="2">
    <location>
        <begin position="1"/>
        <end position="17"/>
    </location>
</feature>
<dbReference type="STRING" id="36166.T1GV55"/>
<reference evidence="3" key="2">
    <citation type="submission" date="2015-06" db="UniProtKB">
        <authorList>
            <consortium name="EnsemblMetazoa"/>
        </authorList>
    </citation>
    <scope>IDENTIFICATION</scope>
</reference>
<evidence type="ECO:0000256" key="2">
    <source>
        <dbReference type="SAM" id="SignalP"/>
    </source>
</evidence>
<dbReference type="EMBL" id="CAQQ02036011">
    <property type="status" value="NOT_ANNOTATED_CDS"/>
    <property type="molecule type" value="Genomic_DNA"/>
</dbReference>
<organism evidence="3 4">
    <name type="scientific">Megaselia scalaris</name>
    <name type="common">Humpbacked fly</name>
    <name type="synonym">Phora scalaris</name>
    <dbReference type="NCBI Taxonomy" id="36166"/>
    <lineage>
        <taxon>Eukaryota</taxon>
        <taxon>Metazoa</taxon>
        <taxon>Ecdysozoa</taxon>
        <taxon>Arthropoda</taxon>
        <taxon>Hexapoda</taxon>
        <taxon>Insecta</taxon>
        <taxon>Pterygota</taxon>
        <taxon>Neoptera</taxon>
        <taxon>Endopterygota</taxon>
        <taxon>Diptera</taxon>
        <taxon>Brachycera</taxon>
        <taxon>Muscomorpha</taxon>
        <taxon>Platypezoidea</taxon>
        <taxon>Phoridae</taxon>
        <taxon>Megaseliini</taxon>
        <taxon>Megaselia</taxon>
    </lineage>
</organism>
<evidence type="ECO:0008006" key="5">
    <source>
        <dbReference type="Google" id="ProtNLM"/>
    </source>
</evidence>
<reference evidence="4" key="1">
    <citation type="submission" date="2013-02" db="EMBL/GenBank/DDBJ databases">
        <authorList>
            <person name="Hughes D."/>
        </authorList>
    </citation>
    <scope>NUCLEOTIDE SEQUENCE</scope>
    <source>
        <strain>Durham</strain>
        <strain evidence="4">NC isolate 2 -- Noor lab</strain>
    </source>
</reference>
<proteinExistence type="predicted"/>
<dbReference type="AlphaFoldDB" id="T1GV55"/>
<evidence type="ECO:0000256" key="1">
    <source>
        <dbReference type="SAM" id="MobiDB-lite"/>
    </source>
</evidence>
<feature type="chain" id="PRO_5004577658" description="DUF4794 domain-containing protein" evidence="2">
    <location>
        <begin position="18"/>
        <end position="248"/>
    </location>
</feature>
<protein>
    <recommendedName>
        <fullName evidence="5">DUF4794 domain-containing protein</fullName>
    </recommendedName>
</protein>
<sequence>MNYKFLIFTSVVSIASCHVLPYMQQQYAAGPAPQYLPQQDYKVQIPITQPDESQISYNNNNNPYAGLSLSQAAQQAATHAIKSLHGLTPMEGANTLAAHLQQSSADPYSNAQGNESPISSQNPAAQYVAPAAPIQPIASYVPQANYLNNAYEVHQNNHKVLVSKPIAPIIVSQPGNPVVEVNSGPAAVVKAAPVFYKQTPGYIVRQEILNKHPAPVSLNPVYVKVFKANEQQKPNCPYANQNQPAPEY</sequence>
<dbReference type="Proteomes" id="UP000015102">
    <property type="component" value="Unassembled WGS sequence"/>
</dbReference>
<evidence type="ECO:0000313" key="4">
    <source>
        <dbReference type="Proteomes" id="UP000015102"/>
    </source>
</evidence>